<keyword evidence="3" id="KW-1185">Reference proteome</keyword>
<dbReference type="GO" id="GO:0010027">
    <property type="term" value="P:thylakoid membrane organization"/>
    <property type="evidence" value="ECO:0007669"/>
    <property type="project" value="InterPro"/>
</dbReference>
<dbReference type="Pfam" id="PF20711">
    <property type="entry name" value="DUF6825"/>
    <property type="match status" value="1"/>
</dbReference>
<dbReference type="PANTHER" id="PTHR35745">
    <property type="entry name" value="BNACNNG14650D PROTEIN"/>
    <property type="match status" value="1"/>
</dbReference>
<comment type="caution">
    <text evidence="2">The sequence shown here is derived from an EMBL/GenBank/DDBJ whole genome shotgun (WGS) entry which is preliminary data.</text>
</comment>
<proteinExistence type="predicted"/>
<protein>
    <submittedName>
        <fullName evidence="2">Uncharacterized protein</fullName>
    </submittedName>
</protein>
<feature type="region of interest" description="Disordered" evidence="1">
    <location>
        <begin position="131"/>
        <end position="210"/>
    </location>
</feature>
<dbReference type="PANTHER" id="PTHR35745:SF1">
    <property type="entry name" value="OS04G0513000 PROTEIN"/>
    <property type="match status" value="1"/>
</dbReference>
<evidence type="ECO:0000313" key="2">
    <source>
        <dbReference type="EMBL" id="KAK4756557.1"/>
    </source>
</evidence>
<reference evidence="2 3" key="1">
    <citation type="journal article" date="2023" name="Hortic Res">
        <title>Pangenome of water caltrop reveals structural variations and asymmetric subgenome divergence after allopolyploidization.</title>
        <authorList>
            <person name="Zhang X."/>
            <person name="Chen Y."/>
            <person name="Wang L."/>
            <person name="Yuan Y."/>
            <person name="Fang M."/>
            <person name="Shi L."/>
            <person name="Lu R."/>
            <person name="Comes H.P."/>
            <person name="Ma Y."/>
            <person name="Chen Y."/>
            <person name="Huang G."/>
            <person name="Zhou Y."/>
            <person name="Zheng Z."/>
            <person name="Qiu Y."/>
        </authorList>
    </citation>
    <scope>NUCLEOTIDE SEQUENCE [LARGE SCALE GENOMIC DNA]</scope>
    <source>
        <tissue evidence="2">Roots</tissue>
    </source>
</reference>
<organism evidence="2 3">
    <name type="scientific">Trapa incisa</name>
    <dbReference type="NCBI Taxonomy" id="236973"/>
    <lineage>
        <taxon>Eukaryota</taxon>
        <taxon>Viridiplantae</taxon>
        <taxon>Streptophyta</taxon>
        <taxon>Embryophyta</taxon>
        <taxon>Tracheophyta</taxon>
        <taxon>Spermatophyta</taxon>
        <taxon>Magnoliopsida</taxon>
        <taxon>eudicotyledons</taxon>
        <taxon>Gunneridae</taxon>
        <taxon>Pentapetalae</taxon>
        <taxon>rosids</taxon>
        <taxon>malvids</taxon>
        <taxon>Myrtales</taxon>
        <taxon>Lythraceae</taxon>
        <taxon>Trapa</taxon>
    </lineage>
</organism>
<evidence type="ECO:0000313" key="3">
    <source>
        <dbReference type="Proteomes" id="UP001345219"/>
    </source>
</evidence>
<dbReference type="GO" id="GO:0009535">
    <property type="term" value="C:chloroplast thylakoid membrane"/>
    <property type="evidence" value="ECO:0007669"/>
    <property type="project" value="TreeGrafter"/>
</dbReference>
<dbReference type="InterPro" id="IPR040003">
    <property type="entry name" value="PG18-like"/>
</dbReference>
<feature type="compositionally biased region" description="Basic and acidic residues" evidence="1">
    <location>
        <begin position="131"/>
        <end position="142"/>
    </location>
</feature>
<gene>
    <name evidence="2" type="ORF">SAY87_006684</name>
</gene>
<name>A0AAN7PYU9_9MYRT</name>
<dbReference type="EMBL" id="JAXIOK010000013">
    <property type="protein sequence ID" value="KAK4756557.1"/>
    <property type="molecule type" value="Genomic_DNA"/>
</dbReference>
<evidence type="ECO:0000256" key="1">
    <source>
        <dbReference type="SAM" id="MobiDB-lite"/>
    </source>
</evidence>
<feature type="compositionally biased region" description="Polar residues" evidence="1">
    <location>
        <begin position="168"/>
        <end position="197"/>
    </location>
</feature>
<dbReference type="Proteomes" id="UP001345219">
    <property type="component" value="Chromosome 6"/>
</dbReference>
<accession>A0AAN7PYU9</accession>
<sequence length="210" mass="22533">MATATTASASLIRPQLRPETRHYGFASYSSPFPYASSAARPSFSNLKLLSTRSQRPIVLCNSGTRPGGSSSGDSESRNVLDAFFLGKALAETLNERLESTIGEFLSTIGRLQAEQQKQVQDFQEDVFERAKRAKEKAARDSMETGELVPKSTTAADVTPVTDGDAGSRQPQSSSFTPLNSYSKTESNPPINTSAGSTESEDPSLDIQAEA</sequence>
<dbReference type="AlphaFoldDB" id="A0AAN7PYU9"/>